<name>A0A2N9I9A5_FAGSY</name>
<protein>
    <submittedName>
        <fullName evidence="1">Uncharacterized protein</fullName>
    </submittedName>
</protein>
<proteinExistence type="predicted"/>
<dbReference type="AlphaFoldDB" id="A0A2N9I9A5"/>
<reference evidence="1" key="1">
    <citation type="submission" date="2018-02" db="EMBL/GenBank/DDBJ databases">
        <authorList>
            <person name="Cohen D.B."/>
            <person name="Kent A.D."/>
        </authorList>
    </citation>
    <scope>NUCLEOTIDE SEQUENCE</scope>
</reference>
<sequence>MAEPDSVCPGRLHESKEVGFDLEDSNVKEKGFNVKVSCLLVNLGWNSVMTKVHEDNARNAKELPGIAEARIAAVS</sequence>
<evidence type="ECO:0000313" key="1">
    <source>
        <dbReference type="EMBL" id="SPD20865.1"/>
    </source>
</evidence>
<dbReference type="EMBL" id="OIVN01005106">
    <property type="protein sequence ID" value="SPD20865.1"/>
    <property type="molecule type" value="Genomic_DNA"/>
</dbReference>
<gene>
    <name evidence="1" type="ORF">FSB_LOCUS48747</name>
</gene>
<accession>A0A2N9I9A5</accession>
<organism evidence="1">
    <name type="scientific">Fagus sylvatica</name>
    <name type="common">Beechnut</name>
    <dbReference type="NCBI Taxonomy" id="28930"/>
    <lineage>
        <taxon>Eukaryota</taxon>
        <taxon>Viridiplantae</taxon>
        <taxon>Streptophyta</taxon>
        <taxon>Embryophyta</taxon>
        <taxon>Tracheophyta</taxon>
        <taxon>Spermatophyta</taxon>
        <taxon>Magnoliopsida</taxon>
        <taxon>eudicotyledons</taxon>
        <taxon>Gunneridae</taxon>
        <taxon>Pentapetalae</taxon>
        <taxon>rosids</taxon>
        <taxon>fabids</taxon>
        <taxon>Fagales</taxon>
        <taxon>Fagaceae</taxon>
        <taxon>Fagus</taxon>
    </lineage>
</organism>